<evidence type="ECO:0000313" key="1">
    <source>
        <dbReference type="EMBL" id="GAA4711310.1"/>
    </source>
</evidence>
<keyword evidence="2" id="KW-1185">Reference proteome</keyword>
<dbReference type="InterPro" id="IPR015946">
    <property type="entry name" value="KH_dom-like_a/b"/>
</dbReference>
<dbReference type="Proteomes" id="UP001499974">
    <property type="component" value="Unassembled WGS sequence"/>
</dbReference>
<dbReference type="EMBL" id="BAABKM010000002">
    <property type="protein sequence ID" value="GAA4711310.1"/>
    <property type="molecule type" value="Genomic_DNA"/>
</dbReference>
<gene>
    <name evidence="1" type="ORF">GCM10023349_32860</name>
</gene>
<sequence>MAELHVEVVLGAGSRTFTGGALLDHGWSDEGITVDAEPTGAHQLLVSVGCCVVNDVYREAQPGVQVDGVTVRVSGELDAESWARAEITYEVDIDSPEDEDVIARLLAQVEAVAEIPRVLQGEVTVGRR</sequence>
<dbReference type="InterPro" id="IPR003718">
    <property type="entry name" value="OsmC/Ohr_fam"/>
</dbReference>
<dbReference type="RefSeq" id="WP_345522481.1">
    <property type="nucleotide sequence ID" value="NZ_BAABKM010000002.1"/>
</dbReference>
<dbReference type="Pfam" id="PF02566">
    <property type="entry name" value="OsmC"/>
    <property type="match status" value="1"/>
</dbReference>
<evidence type="ECO:0008006" key="3">
    <source>
        <dbReference type="Google" id="ProtNLM"/>
    </source>
</evidence>
<protein>
    <recommendedName>
        <fullName evidence="3">OsmC family peroxiredoxin</fullName>
    </recommendedName>
</protein>
<dbReference type="InterPro" id="IPR036102">
    <property type="entry name" value="OsmC/Ohrsf"/>
</dbReference>
<name>A0ABP8XMM5_9ACTN</name>
<proteinExistence type="predicted"/>
<dbReference type="SUPFAM" id="SSF82784">
    <property type="entry name" value="OsmC-like"/>
    <property type="match status" value="1"/>
</dbReference>
<organism evidence="1 2">
    <name type="scientific">Nocardioides conyzicola</name>
    <dbReference type="NCBI Taxonomy" id="1651781"/>
    <lineage>
        <taxon>Bacteria</taxon>
        <taxon>Bacillati</taxon>
        <taxon>Actinomycetota</taxon>
        <taxon>Actinomycetes</taxon>
        <taxon>Propionibacteriales</taxon>
        <taxon>Nocardioidaceae</taxon>
        <taxon>Nocardioides</taxon>
    </lineage>
</organism>
<dbReference type="Gene3D" id="3.30.300.20">
    <property type="match status" value="1"/>
</dbReference>
<reference evidence="2" key="1">
    <citation type="journal article" date="2019" name="Int. J. Syst. Evol. Microbiol.">
        <title>The Global Catalogue of Microorganisms (GCM) 10K type strain sequencing project: providing services to taxonomists for standard genome sequencing and annotation.</title>
        <authorList>
            <consortium name="The Broad Institute Genomics Platform"/>
            <consortium name="The Broad Institute Genome Sequencing Center for Infectious Disease"/>
            <person name="Wu L."/>
            <person name="Ma J."/>
        </authorList>
    </citation>
    <scope>NUCLEOTIDE SEQUENCE [LARGE SCALE GENOMIC DNA]</scope>
    <source>
        <strain evidence="2">JCM 18531</strain>
    </source>
</reference>
<evidence type="ECO:0000313" key="2">
    <source>
        <dbReference type="Proteomes" id="UP001499974"/>
    </source>
</evidence>
<accession>A0ABP8XMM5</accession>
<comment type="caution">
    <text evidence="1">The sequence shown here is derived from an EMBL/GenBank/DDBJ whole genome shotgun (WGS) entry which is preliminary data.</text>
</comment>